<evidence type="ECO:0000256" key="4">
    <source>
        <dbReference type="ARBA" id="ARBA00022727"/>
    </source>
</evidence>
<keyword evidence="6 9" id="KW-0418">Kinase</keyword>
<dbReference type="GO" id="GO:0006235">
    <property type="term" value="P:dTTP biosynthetic process"/>
    <property type="evidence" value="ECO:0007669"/>
    <property type="project" value="TreeGrafter"/>
</dbReference>
<dbReference type="InterPro" id="IPR039430">
    <property type="entry name" value="Thymidylate_kin-like_dom"/>
</dbReference>
<keyword evidence="4" id="KW-0545">Nucleotide biosynthesis</keyword>
<keyword evidence="3" id="KW-0808">Transferase</keyword>
<dbReference type="GO" id="GO:0005524">
    <property type="term" value="F:ATP binding"/>
    <property type="evidence" value="ECO:0007669"/>
    <property type="project" value="UniProtKB-KW"/>
</dbReference>
<name>A0A4Z1SWS9_GIAMU</name>
<dbReference type="InterPro" id="IPR018094">
    <property type="entry name" value="Thymidylate_kinase"/>
</dbReference>
<evidence type="ECO:0000256" key="2">
    <source>
        <dbReference type="ARBA" id="ARBA00012980"/>
    </source>
</evidence>
<dbReference type="GO" id="GO:0005739">
    <property type="term" value="C:mitochondrion"/>
    <property type="evidence" value="ECO:0007669"/>
    <property type="project" value="TreeGrafter"/>
</dbReference>
<evidence type="ECO:0000313" key="10">
    <source>
        <dbReference type="Proteomes" id="UP000315496"/>
    </source>
</evidence>
<dbReference type="GO" id="GO:0005829">
    <property type="term" value="C:cytosol"/>
    <property type="evidence" value="ECO:0007669"/>
    <property type="project" value="TreeGrafter"/>
</dbReference>
<dbReference type="Proteomes" id="UP000315496">
    <property type="component" value="Chromosome 3"/>
</dbReference>
<dbReference type="PANTHER" id="PTHR10344:SF1">
    <property type="entry name" value="THYMIDYLATE KINASE"/>
    <property type="match status" value="1"/>
</dbReference>
<sequence>MRGLFIVVEGLDRAGKNTLISQLVEILGQSGPVESIEFPDRSSPTGTLINQYLKREIDLDDWVIHELYAENRREKQAWIAETLAAEKTIVCGRYAYSGACYTAAKGYPLADCLVADKGNIAPDLVLYLDTPVDTICHRPGFGNERYEQVDFQARIREQFLALFAADKSTQFVRLQPETALTDALAIIGELASRPRAAPNSI</sequence>
<dbReference type="GO" id="GO:0005634">
    <property type="term" value="C:nucleus"/>
    <property type="evidence" value="ECO:0007669"/>
    <property type="project" value="TreeGrafter"/>
</dbReference>
<dbReference type="VEuPathDB" id="GiardiaDB:GMRT_13509"/>
<dbReference type="EC" id="2.7.4.9" evidence="2"/>
<comment type="similarity">
    <text evidence="1">Belongs to the thymidylate kinase family.</text>
</comment>
<evidence type="ECO:0000256" key="3">
    <source>
        <dbReference type="ARBA" id="ARBA00022679"/>
    </source>
</evidence>
<proteinExistence type="inferred from homology"/>
<keyword evidence="5" id="KW-0547">Nucleotide-binding</keyword>
<evidence type="ECO:0000256" key="7">
    <source>
        <dbReference type="ARBA" id="ARBA00022840"/>
    </source>
</evidence>
<dbReference type="GO" id="GO:0006233">
    <property type="term" value="P:dTDP biosynthetic process"/>
    <property type="evidence" value="ECO:0007669"/>
    <property type="project" value="InterPro"/>
</dbReference>
<dbReference type="NCBIfam" id="TIGR00041">
    <property type="entry name" value="DTMP_kinase"/>
    <property type="match status" value="1"/>
</dbReference>
<evidence type="ECO:0000313" key="9">
    <source>
        <dbReference type="EMBL" id="TNJ27978.1"/>
    </source>
</evidence>
<evidence type="ECO:0000259" key="8">
    <source>
        <dbReference type="Pfam" id="PF02223"/>
    </source>
</evidence>
<protein>
    <recommendedName>
        <fullName evidence="2">dTMP kinase</fullName>
        <ecNumber evidence="2">2.7.4.9</ecNumber>
    </recommendedName>
</protein>
<feature type="domain" description="Thymidylate kinase-like" evidence="8">
    <location>
        <begin position="8"/>
        <end position="173"/>
    </location>
</feature>
<keyword evidence="10" id="KW-1185">Reference proteome</keyword>
<dbReference type="GO" id="GO:0006227">
    <property type="term" value="P:dUDP biosynthetic process"/>
    <property type="evidence" value="ECO:0007669"/>
    <property type="project" value="TreeGrafter"/>
</dbReference>
<dbReference type="AlphaFoldDB" id="A0A4Z1SWS9"/>
<dbReference type="EMBL" id="VDLU01000003">
    <property type="protein sequence ID" value="TNJ27978.1"/>
    <property type="molecule type" value="Genomic_DNA"/>
</dbReference>
<dbReference type="OrthoDB" id="425602at2759"/>
<dbReference type="Gene3D" id="3.40.50.300">
    <property type="entry name" value="P-loop containing nucleotide triphosphate hydrolases"/>
    <property type="match status" value="1"/>
</dbReference>
<gene>
    <name evidence="9" type="ORF">GMRT_13509</name>
</gene>
<evidence type="ECO:0000256" key="6">
    <source>
        <dbReference type="ARBA" id="ARBA00022777"/>
    </source>
</evidence>
<dbReference type="SUPFAM" id="SSF52540">
    <property type="entry name" value="P-loop containing nucleoside triphosphate hydrolases"/>
    <property type="match status" value="1"/>
</dbReference>
<dbReference type="GO" id="GO:0004798">
    <property type="term" value="F:dTMP kinase activity"/>
    <property type="evidence" value="ECO:0007669"/>
    <property type="project" value="UniProtKB-EC"/>
</dbReference>
<dbReference type="PANTHER" id="PTHR10344">
    <property type="entry name" value="THYMIDYLATE KINASE"/>
    <property type="match status" value="1"/>
</dbReference>
<evidence type="ECO:0000256" key="5">
    <source>
        <dbReference type="ARBA" id="ARBA00022741"/>
    </source>
</evidence>
<dbReference type="Pfam" id="PF02223">
    <property type="entry name" value="Thymidylate_kin"/>
    <property type="match status" value="1"/>
</dbReference>
<organism evidence="9 10">
    <name type="scientific">Giardia muris</name>
    <dbReference type="NCBI Taxonomy" id="5742"/>
    <lineage>
        <taxon>Eukaryota</taxon>
        <taxon>Metamonada</taxon>
        <taxon>Diplomonadida</taxon>
        <taxon>Hexamitidae</taxon>
        <taxon>Giardiinae</taxon>
        <taxon>Giardia</taxon>
    </lineage>
</organism>
<dbReference type="GO" id="GO:0004550">
    <property type="term" value="F:nucleoside diphosphate kinase activity"/>
    <property type="evidence" value="ECO:0007669"/>
    <property type="project" value="TreeGrafter"/>
</dbReference>
<accession>A0A4Z1SWS9</accession>
<comment type="caution">
    <text evidence="9">The sequence shown here is derived from an EMBL/GenBank/DDBJ whole genome shotgun (WGS) entry which is preliminary data.</text>
</comment>
<reference evidence="9 10" key="1">
    <citation type="submission" date="2019-05" db="EMBL/GenBank/DDBJ databases">
        <title>The compact genome of Giardia muris reveals important steps in the evolution of intestinal protozoan parasites.</title>
        <authorList>
            <person name="Xu F."/>
            <person name="Jimenez-Gonzalez A."/>
            <person name="Einarsson E."/>
            <person name="Astvaldsson A."/>
            <person name="Peirasmaki D."/>
            <person name="Eckmann L."/>
            <person name="Andersson J.O."/>
            <person name="Svard S.G."/>
            <person name="Jerlstrom-Hultqvist J."/>
        </authorList>
    </citation>
    <scope>NUCLEOTIDE SEQUENCE [LARGE SCALE GENOMIC DNA]</scope>
    <source>
        <strain evidence="9 10">Roberts-Thomson</strain>
    </source>
</reference>
<evidence type="ECO:0000256" key="1">
    <source>
        <dbReference type="ARBA" id="ARBA00009776"/>
    </source>
</evidence>
<keyword evidence="7" id="KW-0067">ATP-binding</keyword>
<dbReference type="InterPro" id="IPR027417">
    <property type="entry name" value="P-loop_NTPase"/>
</dbReference>